<accession>A0A8D6PSA4</accession>
<dbReference type="GeneID" id="65883067"/>
<keyword evidence="2" id="KW-1185">Reference proteome</keyword>
<dbReference type="Proteomes" id="UP000679213">
    <property type="component" value="Chromosome I"/>
</dbReference>
<evidence type="ECO:0000313" key="1">
    <source>
        <dbReference type="EMBL" id="CAB3287528.1"/>
    </source>
</evidence>
<proteinExistence type="predicted"/>
<dbReference type="EMBL" id="LR792632">
    <property type="protein sequence ID" value="CAB3287528.1"/>
    <property type="molecule type" value="Genomic_DNA"/>
</dbReference>
<organism evidence="1 2">
    <name type="scientific">Methanocaldococcus lauensis</name>
    <dbReference type="NCBI Taxonomy" id="2546128"/>
    <lineage>
        <taxon>Archaea</taxon>
        <taxon>Methanobacteriati</taxon>
        <taxon>Methanobacteriota</taxon>
        <taxon>Methanomada group</taxon>
        <taxon>Methanococci</taxon>
        <taxon>Methanococcales</taxon>
        <taxon>Methanocaldococcaceae</taxon>
        <taxon>Methanocaldococcus</taxon>
    </lineage>
</organism>
<gene>
    <name evidence="1" type="ORF">MLAUSG7_0261</name>
</gene>
<dbReference type="AlphaFoldDB" id="A0A8D6PSA4"/>
<dbReference type="Gene3D" id="1.10.10.10">
    <property type="entry name" value="Winged helix-like DNA-binding domain superfamily/Winged helix DNA-binding domain"/>
    <property type="match status" value="1"/>
</dbReference>
<reference evidence="1 2" key="1">
    <citation type="submission" date="2020-04" db="EMBL/GenBank/DDBJ databases">
        <authorList>
            <consortium name="Genoscope - CEA"/>
            <person name="William W."/>
        </authorList>
    </citation>
    <scope>NUCLEOTIDE SEQUENCE [LARGE SCALE GENOMIC DNA]</scope>
    <source>
        <strain evidence="1 2">SG7</strain>
    </source>
</reference>
<dbReference type="InterPro" id="IPR036390">
    <property type="entry name" value="WH_DNA-bd_sf"/>
</dbReference>
<evidence type="ECO:0000313" key="2">
    <source>
        <dbReference type="Proteomes" id="UP000679213"/>
    </source>
</evidence>
<sequence>MERLPYELVSTIFRKAILHYVLIRGTTYPQSLSKNLNISKGLACSFLRLCSALNVMKRERAGHKVLYSFTTKGLAILKRLAPEVFDLSFSNVFEHLHKKKIATKYYPLSKIGFEVKWKKDKLGGYIFSFFDSNGEHLGDVFRSNNGQWWCVICQCDNCKHIEYLKKLYKILEDQNK</sequence>
<protein>
    <submittedName>
        <fullName evidence="1">Uncharacterized protein</fullName>
    </submittedName>
</protein>
<dbReference type="RefSeq" id="WP_214400175.1">
    <property type="nucleotide sequence ID" value="NZ_LR792632.1"/>
</dbReference>
<dbReference type="SUPFAM" id="SSF46785">
    <property type="entry name" value="Winged helix' DNA-binding domain"/>
    <property type="match status" value="1"/>
</dbReference>
<name>A0A8D6PSA4_9EURY</name>
<dbReference type="KEGG" id="mesg:MLAUSG7_0261"/>
<dbReference type="InterPro" id="IPR036388">
    <property type="entry name" value="WH-like_DNA-bd_sf"/>
</dbReference>